<evidence type="ECO:0000313" key="1">
    <source>
        <dbReference type="EMBL" id="AMT98048.1"/>
    </source>
</evidence>
<reference evidence="1 2" key="1">
    <citation type="submission" date="2016-03" db="EMBL/GenBank/DDBJ databases">
        <title>Genome sequencing of Psychrobacter alimentarius PAMC 27889.</title>
        <authorList>
            <person name="Lee J."/>
            <person name="Kim O.-S."/>
        </authorList>
    </citation>
    <scope>NUCLEOTIDE SEQUENCE [LARGE SCALE GENOMIC DNA]</scope>
    <source>
        <strain evidence="1 2">PAMC 27889</strain>
    </source>
</reference>
<protein>
    <submittedName>
        <fullName evidence="1">Uncharacterized protein</fullName>
    </submittedName>
</protein>
<organism evidence="1 2">
    <name type="scientific">Psychrobacter alimentarius</name>
    <dbReference type="NCBI Taxonomy" id="261164"/>
    <lineage>
        <taxon>Bacteria</taxon>
        <taxon>Pseudomonadati</taxon>
        <taxon>Pseudomonadota</taxon>
        <taxon>Gammaproteobacteria</taxon>
        <taxon>Moraxellales</taxon>
        <taxon>Moraxellaceae</taxon>
        <taxon>Psychrobacter</taxon>
    </lineage>
</organism>
<dbReference type="EMBL" id="CP014945">
    <property type="protein sequence ID" value="AMT98048.1"/>
    <property type="molecule type" value="Genomic_DNA"/>
</dbReference>
<accession>A0ABM6A0Z1</accession>
<gene>
    <name evidence="1" type="ORF">A3K91_2476</name>
</gene>
<keyword evidence="2" id="KW-1185">Reference proteome</keyword>
<evidence type="ECO:0000313" key="2">
    <source>
        <dbReference type="Proteomes" id="UP000076104"/>
    </source>
</evidence>
<name>A0ABM6A0Z1_9GAMM</name>
<dbReference type="Proteomes" id="UP000076104">
    <property type="component" value="Chromosome"/>
</dbReference>
<proteinExistence type="predicted"/>
<sequence length="222" mass="26238">MCWDESWEDVIELESLLPKAGKTYPIKLDENEEYAEEGKAYILWSPPHSELNGWWDKRPSEILKSYVLEGILSNAVSNYEKREYFFDFQIERYTRLINYFSEIPETKISPLSTVDQGNGSSRIQWQDADDLQKYNLGDYLYLSGIECESHLELILSCIENRWYVHYSATLHYPAHYETLITKYHLKSKEQKLIETLIKKANDITDNSMDSLEDNKIYGAEYW</sequence>